<sequence length="44" mass="4707">MITARVRAAAWVGLQLGILAALWLTVAGFLTAAVWPRRDRGGVT</sequence>
<proteinExistence type="predicted"/>
<dbReference type="Proteomes" id="UP000660611">
    <property type="component" value="Unassembled WGS sequence"/>
</dbReference>
<evidence type="ECO:0000313" key="2">
    <source>
        <dbReference type="EMBL" id="GIG46031.1"/>
    </source>
</evidence>
<keyword evidence="1" id="KW-0812">Transmembrane</keyword>
<comment type="caution">
    <text evidence="2">The sequence shown here is derived from an EMBL/GenBank/DDBJ whole genome shotgun (WGS) entry which is preliminary data.</text>
</comment>
<gene>
    <name evidence="2" type="ORF">Dsi01nite_040720</name>
</gene>
<keyword evidence="1" id="KW-0472">Membrane</keyword>
<accession>A0A919UBU8</accession>
<name>A0A919UBU8_9ACTN</name>
<dbReference type="AlphaFoldDB" id="A0A919UBU8"/>
<dbReference type="EMBL" id="BONQ01000060">
    <property type="protein sequence ID" value="GIG46031.1"/>
    <property type="molecule type" value="Genomic_DNA"/>
</dbReference>
<dbReference type="RefSeq" id="WP_275423400.1">
    <property type="nucleotide sequence ID" value="NZ_BAAAVW010000012.1"/>
</dbReference>
<reference evidence="2" key="1">
    <citation type="submission" date="2021-01" db="EMBL/GenBank/DDBJ databases">
        <title>Whole genome shotgun sequence of Dactylosporangium siamense NBRC 106093.</title>
        <authorList>
            <person name="Komaki H."/>
            <person name="Tamura T."/>
        </authorList>
    </citation>
    <scope>NUCLEOTIDE SEQUENCE</scope>
    <source>
        <strain evidence="2">NBRC 106093</strain>
    </source>
</reference>
<keyword evidence="1" id="KW-1133">Transmembrane helix</keyword>
<evidence type="ECO:0000256" key="1">
    <source>
        <dbReference type="SAM" id="Phobius"/>
    </source>
</evidence>
<organism evidence="2 3">
    <name type="scientific">Dactylosporangium siamense</name>
    <dbReference type="NCBI Taxonomy" id="685454"/>
    <lineage>
        <taxon>Bacteria</taxon>
        <taxon>Bacillati</taxon>
        <taxon>Actinomycetota</taxon>
        <taxon>Actinomycetes</taxon>
        <taxon>Micromonosporales</taxon>
        <taxon>Micromonosporaceae</taxon>
        <taxon>Dactylosporangium</taxon>
    </lineage>
</organism>
<protein>
    <submittedName>
        <fullName evidence="2">Uncharacterized protein</fullName>
    </submittedName>
</protein>
<keyword evidence="3" id="KW-1185">Reference proteome</keyword>
<evidence type="ECO:0000313" key="3">
    <source>
        <dbReference type="Proteomes" id="UP000660611"/>
    </source>
</evidence>
<feature type="transmembrane region" description="Helical" evidence="1">
    <location>
        <begin position="12"/>
        <end position="35"/>
    </location>
</feature>